<evidence type="ECO:0000313" key="2">
    <source>
        <dbReference type="Proteomes" id="UP000272942"/>
    </source>
</evidence>
<dbReference type="WBParaSite" id="ECPE_0000666801-mRNA-1">
    <property type="protein sequence ID" value="ECPE_0000666801-mRNA-1"/>
    <property type="gene ID" value="ECPE_0000666801"/>
</dbReference>
<sequence length="104" mass="11330">MPNTSTTIPTAEQDREPIRVSQENENGILQSISAPTLVETDAISAYTKPDPRTEDKTAENTELSPVDRVLDRNSTVSYINISENNAGIVKEAGRTGEATVLTKR</sequence>
<evidence type="ECO:0000313" key="3">
    <source>
        <dbReference type="WBParaSite" id="ECPE_0000666801-mRNA-1"/>
    </source>
</evidence>
<dbReference type="Proteomes" id="UP000272942">
    <property type="component" value="Unassembled WGS sequence"/>
</dbReference>
<dbReference type="EMBL" id="UZAN01043674">
    <property type="protein sequence ID" value="VDP78979.1"/>
    <property type="molecule type" value="Genomic_DNA"/>
</dbReference>
<organism evidence="3">
    <name type="scientific">Echinostoma caproni</name>
    <dbReference type="NCBI Taxonomy" id="27848"/>
    <lineage>
        <taxon>Eukaryota</taxon>
        <taxon>Metazoa</taxon>
        <taxon>Spiralia</taxon>
        <taxon>Lophotrochozoa</taxon>
        <taxon>Platyhelminthes</taxon>
        <taxon>Trematoda</taxon>
        <taxon>Digenea</taxon>
        <taxon>Plagiorchiida</taxon>
        <taxon>Echinostomata</taxon>
        <taxon>Echinostomatoidea</taxon>
        <taxon>Echinostomatidae</taxon>
        <taxon>Echinostoma</taxon>
    </lineage>
</organism>
<protein>
    <submittedName>
        <fullName evidence="3">TonB-dependent siderophore receptor</fullName>
    </submittedName>
</protein>
<gene>
    <name evidence="1" type="ORF">ECPE_LOCUS6655</name>
</gene>
<keyword evidence="2" id="KW-1185">Reference proteome</keyword>
<name>A0A183AI70_9TREM</name>
<evidence type="ECO:0000313" key="1">
    <source>
        <dbReference type="EMBL" id="VDP78979.1"/>
    </source>
</evidence>
<proteinExistence type="predicted"/>
<reference evidence="1 2" key="2">
    <citation type="submission" date="2018-11" db="EMBL/GenBank/DDBJ databases">
        <authorList>
            <consortium name="Pathogen Informatics"/>
        </authorList>
    </citation>
    <scope>NUCLEOTIDE SEQUENCE [LARGE SCALE GENOMIC DNA]</scope>
    <source>
        <strain evidence="1 2">Egypt</strain>
    </source>
</reference>
<accession>A0A183AI70</accession>
<dbReference type="AlphaFoldDB" id="A0A183AI70"/>
<reference evidence="3" key="1">
    <citation type="submission" date="2016-06" db="UniProtKB">
        <authorList>
            <consortium name="WormBaseParasite"/>
        </authorList>
    </citation>
    <scope>IDENTIFICATION</scope>
</reference>